<dbReference type="EMBL" id="JADEYS010000002">
    <property type="protein sequence ID" value="MBE9396276.1"/>
    <property type="molecule type" value="Genomic_DNA"/>
</dbReference>
<dbReference type="RefSeq" id="WP_193951822.1">
    <property type="nucleotide sequence ID" value="NZ_JADEYS010000002.1"/>
</dbReference>
<evidence type="ECO:0000313" key="2">
    <source>
        <dbReference type="Proteomes" id="UP000640333"/>
    </source>
</evidence>
<dbReference type="Proteomes" id="UP000640333">
    <property type="component" value="Unassembled WGS sequence"/>
</dbReference>
<comment type="caution">
    <text evidence="1">The sequence shown here is derived from an EMBL/GenBank/DDBJ whole genome shotgun (WGS) entry which is preliminary data.</text>
</comment>
<reference evidence="1" key="1">
    <citation type="submission" date="2020-10" db="EMBL/GenBank/DDBJ databases">
        <title>Bacterium isolated from coastal waters sediment.</title>
        <authorList>
            <person name="Chen R.-J."/>
            <person name="Lu D.-C."/>
            <person name="Zhu K.-L."/>
            <person name="Du Z.-J."/>
        </authorList>
    </citation>
    <scope>NUCLEOTIDE SEQUENCE</scope>
    <source>
        <strain evidence="1">N1Y112</strain>
    </source>
</reference>
<evidence type="ECO:0000313" key="1">
    <source>
        <dbReference type="EMBL" id="MBE9396276.1"/>
    </source>
</evidence>
<dbReference type="AlphaFoldDB" id="A0A8J7FAR9"/>
<sequence>MGITTVEMTYAEWEVRFQPKVINSSGENTLLIEDEFEAESLMSEVGETYIWTRKYADEGEGELIVNGLWSVGAVGFMVSSIAYSEDEDYVVTI</sequence>
<proteinExistence type="predicted"/>
<name>A0A8J7FAR9_9GAMM</name>
<protein>
    <submittedName>
        <fullName evidence="1">Uncharacterized protein</fullName>
    </submittedName>
</protein>
<organism evidence="1 2">
    <name type="scientific">Pontibacterium sinense</name>
    <dbReference type="NCBI Taxonomy" id="2781979"/>
    <lineage>
        <taxon>Bacteria</taxon>
        <taxon>Pseudomonadati</taxon>
        <taxon>Pseudomonadota</taxon>
        <taxon>Gammaproteobacteria</taxon>
        <taxon>Oceanospirillales</taxon>
        <taxon>Oceanospirillaceae</taxon>
        <taxon>Pontibacterium</taxon>
    </lineage>
</organism>
<keyword evidence="2" id="KW-1185">Reference proteome</keyword>
<accession>A0A8J7FAR9</accession>
<gene>
    <name evidence="1" type="ORF">IOQ59_03250</name>
</gene>